<gene>
    <name evidence="1" type="ORF">V8G54_034798</name>
</gene>
<accession>A0AAQ3MDX5</accession>
<dbReference type="Proteomes" id="UP001374535">
    <property type="component" value="Chromosome 11"/>
</dbReference>
<proteinExistence type="predicted"/>
<sequence length="113" mass="12077">MCYIVFVGRYSIGALMSNVFVFDMECDDDGVVYVFDGPTKGVGAALAFVNGYHGDIQELRRGGVGIRRHRRRGCGCGCGCGYGQGLPPPAPLRETGAETEGRLVLRPFVLGSS</sequence>
<evidence type="ECO:0000313" key="1">
    <source>
        <dbReference type="EMBL" id="WVY89284.1"/>
    </source>
</evidence>
<organism evidence="1 2">
    <name type="scientific">Vigna mungo</name>
    <name type="common">Black gram</name>
    <name type="synonym">Phaseolus mungo</name>
    <dbReference type="NCBI Taxonomy" id="3915"/>
    <lineage>
        <taxon>Eukaryota</taxon>
        <taxon>Viridiplantae</taxon>
        <taxon>Streptophyta</taxon>
        <taxon>Embryophyta</taxon>
        <taxon>Tracheophyta</taxon>
        <taxon>Spermatophyta</taxon>
        <taxon>Magnoliopsida</taxon>
        <taxon>eudicotyledons</taxon>
        <taxon>Gunneridae</taxon>
        <taxon>Pentapetalae</taxon>
        <taxon>rosids</taxon>
        <taxon>fabids</taxon>
        <taxon>Fabales</taxon>
        <taxon>Fabaceae</taxon>
        <taxon>Papilionoideae</taxon>
        <taxon>50 kb inversion clade</taxon>
        <taxon>NPAAA clade</taxon>
        <taxon>indigoferoid/millettioid clade</taxon>
        <taxon>Phaseoleae</taxon>
        <taxon>Vigna</taxon>
    </lineage>
</organism>
<evidence type="ECO:0000313" key="2">
    <source>
        <dbReference type="Proteomes" id="UP001374535"/>
    </source>
</evidence>
<protein>
    <submittedName>
        <fullName evidence="1">Uncharacterized protein</fullName>
    </submittedName>
</protein>
<name>A0AAQ3MDX5_VIGMU</name>
<dbReference type="AlphaFoldDB" id="A0AAQ3MDX5"/>
<reference evidence="1 2" key="1">
    <citation type="journal article" date="2023" name="Life. Sci Alliance">
        <title>Evolutionary insights into 3D genome organization and epigenetic landscape of Vigna mungo.</title>
        <authorList>
            <person name="Junaid A."/>
            <person name="Singh B."/>
            <person name="Bhatia S."/>
        </authorList>
    </citation>
    <scope>NUCLEOTIDE SEQUENCE [LARGE SCALE GENOMIC DNA]</scope>
    <source>
        <strain evidence="1">Urdbean</strain>
    </source>
</reference>
<keyword evidence="2" id="KW-1185">Reference proteome</keyword>
<dbReference type="EMBL" id="CP144690">
    <property type="protein sequence ID" value="WVY89284.1"/>
    <property type="molecule type" value="Genomic_DNA"/>
</dbReference>